<evidence type="ECO:0000313" key="2">
    <source>
        <dbReference type="EnsemblPlants" id="EMT00451"/>
    </source>
</evidence>
<dbReference type="Gene3D" id="1.20.1280.50">
    <property type="match status" value="1"/>
</dbReference>
<dbReference type="AlphaFoldDB" id="R7W2P7"/>
<reference evidence="2" key="1">
    <citation type="submission" date="2015-06" db="UniProtKB">
        <authorList>
            <consortium name="EnsemblPlants"/>
        </authorList>
    </citation>
    <scope>IDENTIFICATION</scope>
</reference>
<dbReference type="PANTHER" id="PTHR32133:SF266">
    <property type="entry name" value="F-BOX DOMAIN-CONTAINING PROTEIN"/>
    <property type="match status" value="1"/>
</dbReference>
<protein>
    <recommendedName>
        <fullName evidence="1">F-box domain-containing protein</fullName>
    </recommendedName>
</protein>
<dbReference type="ExpressionAtlas" id="R7W2P7">
    <property type="expression patterns" value="baseline"/>
</dbReference>
<dbReference type="InterPro" id="IPR036047">
    <property type="entry name" value="F-box-like_dom_sf"/>
</dbReference>
<dbReference type="OMA" id="RFDMRRH"/>
<dbReference type="Pfam" id="PF00646">
    <property type="entry name" value="F-box"/>
    <property type="match status" value="1"/>
</dbReference>
<organism evidence="2">
    <name type="scientific">Aegilops tauschii</name>
    <name type="common">Tausch's goatgrass</name>
    <name type="synonym">Aegilops squarrosa</name>
    <dbReference type="NCBI Taxonomy" id="37682"/>
    <lineage>
        <taxon>Eukaryota</taxon>
        <taxon>Viridiplantae</taxon>
        <taxon>Streptophyta</taxon>
        <taxon>Embryophyta</taxon>
        <taxon>Tracheophyta</taxon>
        <taxon>Spermatophyta</taxon>
        <taxon>Magnoliopsida</taxon>
        <taxon>Liliopsida</taxon>
        <taxon>Poales</taxon>
        <taxon>Poaceae</taxon>
        <taxon>BOP clade</taxon>
        <taxon>Pooideae</taxon>
        <taxon>Triticodae</taxon>
        <taxon>Triticeae</taxon>
        <taxon>Triticinae</taxon>
        <taxon>Aegilops</taxon>
    </lineage>
</organism>
<dbReference type="PANTHER" id="PTHR32133">
    <property type="entry name" value="OS07G0120400 PROTEIN"/>
    <property type="match status" value="1"/>
</dbReference>
<evidence type="ECO:0000259" key="1">
    <source>
        <dbReference type="Pfam" id="PF00646"/>
    </source>
</evidence>
<proteinExistence type="predicted"/>
<dbReference type="InterPro" id="IPR001810">
    <property type="entry name" value="F-box_dom"/>
</dbReference>
<sequence>MALEDEDLLREILLRLSPLPSSLPRACAVCKRWQSLVTDPGFLSSFVDHHRKEGPPILGFSVKDYPEHYEVVVFHPILDPPDSVPLSIDFGHCTMLGCSHGRVLIVDRESLELVVCAPITGEQQRVPIPTEFDRGCFMGTVMCAAGDPGHVHGACHSGPFKVVLVSAYDEEKIACVYFSETGAWGNLISTVGLFQ</sequence>
<dbReference type="EnsemblPlants" id="EMT00451">
    <property type="protein sequence ID" value="EMT00451"/>
    <property type="gene ID" value="F775_10428"/>
</dbReference>
<feature type="domain" description="F-box" evidence="1">
    <location>
        <begin position="6"/>
        <end position="43"/>
    </location>
</feature>
<accession>R7W2P7</accession>
<name>R7W2P7_AEGTA</name>
<dbReference type="SUPFAM" id="SSF81383">
    <property type="entry name" value="F-box domain"/>
    <property type="match status" value="1"/>
</dbReference>